<comment type="caution">
    <text evidence="10">The sequence shown here is derived from an EMBL/GenBank/DDBJ whole genome shotgun (WGS) entry which is preliminary data.</text>
</comment>
<organism evidence="10 11">
    <name type="scientific">Orbilia oligospora</name>
    <name type="common">Nematode-trapping fungus</name>
    <name type="synonym">Arthrobotrys oligospora</name>
    <dbReference type="NCBI Taxonomy" id="2813651"/>
    <lineage>
        <taxon>Eukaryota</taxon>
        <taxon>Fungi</taxon>
        <taxon>Dikarya</taxon>
        <taxon>Ascomycota</taxon>
        <taxon>Pezizomycotina</taxon>
        <taxon>Orbiliomycetes</taxon>
        <taxon>Orbiliales</taxon>
        <taxon>Orbiliaceae</taxon>
        <taxon>Orbilia</taxon>
    </lineage>
</organism>
<keyword evidence="2 5" id="KW-0645">Protease</keyword>
<evidence type="ECO:0000256" key="1">
    <source>
        <dbReference type="ARBA" id="ARBA00011073"/>
    </source>
</evidence>
<evidence type="ECO:0000256" key="2">
    <source>
        <dbReference type="ARBA" id="ARBA00022670"/>
    </source>
</evidence>
<feature type="active site" description="Charge relay system" evidence="5">
    <location>
        <position position="335"/>
    </location>
</feature>
<evidence type="ECO:0000259" key="9">
    <source>
        <dbReference type="Pfam" id="PF00082"/>
    </source>
</evidence>
<dbReference type="PROSITE" id="PS00136">
    <property type="entry name" value="SUBTILASE_ASP"/>
    <property type="match status" value="1"/>
</dbReference>
<sequence>MDRSALSLRIIQVLIFSLLLLAIPTIQDNAGPKGGSTDEPPEAEPPVIILPKIGTYEQYSYLCVIVLGQNYRQENAYPARYSDPSINLGNLRKELTSIALPPQRHSIYNVRSRHLPGAGRGTWVLLIDIIPRYAIYLEYLEIIEKYSAIIYHHKCTPGVTDKALGPIRVMEREQEQPPANDVASDYDQEEYRTRAKSRLKSRSINRGFGTRSASSNTSVGGYLKPRDLYFDGSVLVLDPAPRELVMIAQPSGVQFSKMRGQYYTYPNPGKGVLTYVLDSGCDLNSRYFSHIDASSVDWLFSGPFPSDERSDDDGPSNPKAYGHFEGGNTFHPGYHGTMVAASIVGKNKGTAPSASLVPVKVQNGRNTTPAFAEIDALLKVYDHMYEQYLKKKDSWPGFVINYSYAIYSLSDGREELYKEILQALEAPELKGYFVAPAGNGEPDNPIVHYPAVLKANPTAQLPLTHLVVVGGIDTTTGLNNYQTADYVNLFAPGTGLRYVTPARGLATMGGTSFAVPLAAGLLATLLSRGVENPVQQMEEWSYPRHQKGPNVIWNGITKDMWPTDEEAEESQRKHRGGLIRDESD</sequence>
<reference evidence="10 11" key="1">
    <citation type="submission" date="2019-06" db="EMBL/GenBank/DDBJ databases">
        <authorList>
            <person name="Palmer J.M."/>
        </authorList>
    </citation>
    <scope>NUCLEOTIDE SEQUENCE [LARGE SCALE GENOMIC DNA]</scope>
    <source>
        <strain evidence="10 11">TWF102</strain>
    </source>
</reference>
<keyword evidence="3 5" id="KW-0378">Hydrolase</keyword>
<dbReference type="InterPro" id="IPR000209">
    <property type="entry name" value="Peptidase_S8/S53_dom"/>
</dbReference>
<evidence type="ECO:0000256" key="6">
    <source>
        <dbReference type="RuleBase" id="RU003355"/>
    </source>
</evidence>
<evidence type="ECO:0000256" key="5">
    <source>
        <dbReference type="PROSITE-ProRule" id="PRU01240"/>
    </source>
</evidence>
<dbReference type="SUPFAM" id="SSF52743">
    <property type="entry name" value="Subtilisin-like"/>
    <property type="match status" value="1"/>
</dbReference>
<dbReference type="Proteomes" id="UP000475325">
    <property type="component" value="Unassembled WGS sequence"/>
</dbReference>
<dbReference type="GO" id="GO:0004252">
    <property type="term" value="F:serine-type endopeptidase activity"/>
    <property type="evidence" value="ECO:0007669"/>
    <property type="project" value="UniProtKB-UniRule"/>
</dbReference>
<dbReference type="AlphaFoldDB" id="A0A7C8J9F0"/>
<dbReference type="Pfam" id="PF00082">
    <property type="entry name" value="Peptidase_S8"/>
    <property type="match status" value="1"/>
</dbReference>
<dbReference type="InterPro" id="IPR023828">
    <property type="entry name" value="Peptidase_S8_Ser-AS"/>
</dbReference>
<feature type="signal peptide" evidence="8">
    <location>
        <begin position="1"/>
        <end position="22"/>
    </location>
</feature>
<dbReference type="PROSITE" id="PS00138">
    <property type="entry name" value="SUBTILASE_SER"/>
    <property type="match status" value="1"/>
</dbReference>
<keyword evidence="8" id="KW-0732">Signal</keyword>
<dbReference type="EMBL" id="WIQW01000032">
    <property type="protein sequence ID" value="KAF3098217.1"/>
    <property type="molecule type" value="Genomic_DNA"/>
</dbReference>
<evidence type="ECO:0000256" key="7">
    <source>
        <dbReference type="SAM" id="MobiDB-lite"/>
    </source>
</evidence>
<evidence type="ECO:0000256" key="8">
    <source>
        <dbReference type="SAM" id="SignalP"/>
    </source>
</evidence>
<evidence type="ECO:0000256" key="4">
    <source>
        <dbReference type="ARBA" id="ARBA00022825"/>
    </source>
</evidence>
<protein>
    <recommendedName>
        <fullName evidence="9">Peptidase S8/S53 domain-containing protein</fullName>
    </recommendedName>
</protein>
<dbReference type="PANTHER" id="PTHR43806:SF11">
    <property type="entry name" value="CEREVISIN-RELATED"/>
    <property type="match status" value="1"/>
</dbReference>
<keyword evidence="4 5" id="KW-0720">Serine protease</keyword>
<comment type="similarity">
    <text evidence="1 5 6">Belongs to the peptidase S8 family.</text>
</comment>
<proteinExistence type="inferred from homology"/>
<feature type="active site" description="Charge relay system" evidence="5">
    <location>
        <position position="512"/>
    </location>
</feature>
<dbReference type="PANTHER" id="PTHR43806">
    <property type="entry name" value="PEPTIDASE S8"/>
    <property type="match status" value="1"/>
</dbReference>
<dbReference type="Gene3D" id="3.40.50.200">
    <property type="entry name" value="Peptidase S8/S53 domain"/>
    <property type="match status" value="1"/>
</dbReference>
<feature type="region of interest" description="Disordered" evidence="7">
    <location>
        <begin position="563"/>
        <end position="584"/>
    </location>
</feature>
<dbReference type="InterPro" id="IPR015500">
    <property type="entry name" value="Peptidase_S8_subtilisin-rel"/>
</dbReference>
<evidence type="ECO:0000313" key="11">
    <source>
        <dbReference type="Proteomes" id="UP000475325"/>
    </source>
</evidence>
<accession>A0A7C8J9F0</accession>
<feature type="chain" id="PRO_5028951251" description="Peptidase S8/S53 domain-containing protein" evidence="8">
    <location>
        <begin position="23"/>
        <end position="584"/>
    </location>
</feature>
<dbReference type="PROSITE" id="PS51892">
    <property type="entry name" value="SUBTILASE"/>
    <property type="match status" value="1"/>
</dbReference>
<name>A0A7C8J9F0_ORBOL</name>
<dbReference type="InterPro" id="IPR036852">
    <property type="entry name" value="Peptidase_S8/S53_dom_sf"/>
</dbReference>
<gene>
    <name evidence="10" type="ORF">TWF102_006202</name>
</gene>
<dbReference type="PRINTS" id="PR00723">
    <property type="entry name" value="SUBTILISIN"/>
</dbReference>
<dbReference type="GO" id="GO:0006508">
    <property type="term" value="P:proteolysis"/>
    <property type="evidence" value="ECO:0007669"/>
    <property type="project" value="UniProtKB-KW"/>
</dbReference>
<evidence type="ECO:0000256" key="3">
    <source>
        <dbReference type="ARBA" id="ARBA00022801"/>
    </source>
</evidence>
<dbReference type="InterPro" id="IPR050131">
    <property type="entry name" value="Peptidase_S8_subtilisin-like"/>
</dbReference>
<evidence type="ECO:0000313" key="10">
    <source>
        <dbReference type="EMBL" id="KAF3098217.1"/>
    </source>
</evidence>
<feature type="active site" description="Charge relay system" evidence="5">
    <location>
        <position position="278"/>
    </location>
</feature>
<feature type="domain" description="Peptidase S8/S53" evidence="9">
    <location>
        <begin position="269"/>
        <end position="528"/>
    </location>
</feature>
<dbReference type="InterPro" id="IPR023827">
    <property type="entry name" value="Peptidase_S8_Asp-AS"/>
</dbReference>